<protein>
    <submittedName>
        <fullName evidence="2">Uncharacterized protein</fullName>
    </submittedName>
</protein>
<proteinExistence type="predicted"/>
<evidence type="ECO:0000256" key="1">
    <source>
        <dbReference type="SAM" id="MobiDB-lite"/>
    </source>
</evidence>
<dbReference type="EMBL" id="CADCTU010000738">
    <property type="protein sequence ID" value="CAA9348772.1"/>
    <property type="molecule type" value="Genomic_DNA"/>
</dbReference>
<feature type="region of interest" description="Disordered" evidence="1">
    <location>
        <begin position="116"/>
        <end position="154"/>
    </location>
</feature>
<organism evidence="2">
    <name type="scientific">uncultured Gemmatimonadaceae bacterium</name>
    <dbReference type="NCBI Taxonomy" id="246130"/>
    <lineage>
        <taxon>Bacteria</taxon>
        <taxon>Pseudomonadati</taxon>
        <taxon>Gemmatimonadota</taxon>
        <taxon>Gemmatimonadia</taxon>
        <taxon>Gemmatimonadales</taxon>
        <taxon>Gemmatimonadaceae</taxon>
        <taxon>environmental samples</taxon>
    </lineage>
</organism>
<feature type="non-terminal residue" evidence="2">
    <location>
        <position position="1"/>
    </location>
</feature>
<feature type="non-terminal residue" evidence="2">
    <location>
        <position position="154"/>
    </location>
</feature>
<gene>
    <name evidence="2" type="ORF">AVDCRST_MAG11-3395</name>
</gene>
<reference evidence="2" key="1">
    <citation type="submission" date="2020-02" db="EMBL/GenBank/DDBJ databases">
        <authorList>
            <person name="Meier V. D."/>
        </authorList>
    </citation>
    <scope>NUCLEOTIDE SEQUENCE</scope>
    <source>
        <strain evidence="2">AVDCRST_MAG11</strain>
    </source>
</reference>
<feature type="compositionally biased region" description="Basic and acidic residues" evidence="1">
    <location>
        <begin position="123"/>
        <end position="133"/>
    </location>
</feature>
<dbReference type="AlphaFoldDB" id="A0A6J4M5M2"/>
<evidence type="ECO:0000313" key="2">
    <source>
        <dbReference type="EMBL" id="CAA9348772.1"/>
    </source>
</evidence>
<name>A0A6J4M5M2_9BACT</name>
<accession>A0A6J4M5M2</accession>
<sequence>DQADGDRGARPRRGVRRALPDAVQARGVRRAAVRTGLVRDGEHESVGRLPRAAGGGLGARLLRGGAGRRGGGHAGPLRRLDRRLARARGDVGGGGRVLSLAHVPRGVRHPRLLHVVPGLGGDRGGDLRGEPRRLAGAPPGPRARPPRAAVPDQL</sequence>